<evidence type="ECO:0008006" key="2">
    <source>
        <dbReference type="Google" id="ProtNLM"/>
    </source>
</evidence>
<organism evidence="1">
    <name type="scientific">viral metagenome</name>
    <dbReference type="NCBI Taxonomy" id="1070528"/>
    <lineage>
        <taxon>unclassified sequences</taxon>
        <taxon>metagenomes</taxon>
        <taxon>organismal metagenomes</taxon>
    </lineage>
</organism>
<dbReference type="AlphaFoldDB" id="A0A6C0DRX5"/>
<dbReference type="EMBL" id="MN739664">
    <property type="protein sequence ID" value="QHT19222.1"/>
    <property type="molecule type" value="Genomic_DNA"/>
</dbReference>
<protein>
    <recommendedName>
        <fullName evidence="2">Exostosin GT47 domain-containing protein</fullName>
    </recommendedName>
</protein>
<accession>A0A6C0DRX5</accession>
<sequence>MILMSTRLPKKELYTVNCLSGVSRRCDWFINGTRLLNISKTSAPKTVFLTAYRGGKGVNYLVDKLLPKITNRFVLIVASDDFTFPSGRGDLRKNLYRYSQQSIARLLDSPYLIQIYVENLDTEHVKMTPIPLGILPWENTEHPIEESVDFTLKNTLCLCRHRSRPLESRQWNDRLTVDRLCKTVWRDFVKLIEEEIPREDFIKELKQAKFVLCIHGGGYDPCPRFFECILYGAIPIIQHSPLDEVFSRFPVVFIEDLTEGSLSEKFLLGRLAETRDFYTGEKRKQVLSMLTLDYWWQIITSRLSNKNLLISRDVSTTTVCSENGPTDRRT</sequence>
<reference evidence="1" key="1">
    <citation type="journal article" date="2020" name="Nature">
        <title>Giant virus diversity and host interactions through global metagenomics.</title>
        <authorList>
            <person name="Schulz F."/>
            <person name="Roux S."/>
            <person name="Paez-Espino D."/>
            <person name="Jungbluth S."/>
            <person name="Walsh D.A."/>
            <person name="Denef V.J."/>
            <person name="McMahon K.D."/>
            <person name="Konstantinidis K.T."/>
            <person name="Eloe-Fadrosh E.A."/>
            <person name="Kyrpides N.C."/>
            <person name="Woyke T."/>
        </authorList>
    </citation>
    <scope>NUCLEOTIDE SEQUENCE</scope>
    <source>
        <strain evidence="1">GVMAG-M-3300023174-57</strain>
    </source>
</reference>
<proteinExistence type="predicted"/>
<evidence type="ECO:0000313" key="1">
    <source>
        <dbReference type="EMBL" id="QHT19222.1"/>
    </source>
</evidence>
<name>A0A6C0DRX5_9ZZZZ</name>